<proteinExistence type="predicted"/>
<reference evidence="2 3" key="1">
    <citation type="journal article" date="2023" name="IScience">
        <title>Expanded male sex-determining region conserved during the evolution of homothallism in the green alga Volvox.</title>
        <authorList>
            <person name="Yamamoto K."/>
            <person name="Matsuzaki R."/>
            <person name="Mahakham W."/>
            <person name="Heman W."/>
            <person name="Sekimoto H."/>
            <person name="Kawachi M."/>
            <person name="Minakuchi Y."/>
            <person name="Toyoda A."/>
            <person name="Nozaki H."/>
        </authorList>
    </citation>
    <scope>NUCLEOTIDE SEQUENCE [LARGE SCALE GENOMIC DNA]</scope>
    <source>
        <strain evidence="2 3">NIES-4468</strain>
    </source>
</reference>
<feature type="compositionally biased region" description="Polar residues" evidence="1">
    <location>
        <begin position="103"/>
        <end position="118"/>
    </location>
</feature>
<protein>
    <submittedName>
        <fullName evidence="2">Uncharacterized protein</fullName>
    </submittedName>
</protein>
<gene>
    <name evidence="2" type="ORF">VaNZ11_008531</name>
</gene>
<sequence>MPRRLPAAAKNTPASPGATGAIRPRRGCSAAGDDPATSPGGRARRTSANYLAVRPIVVDNTTTSNSAESSTSNSSESGSASTGTLSFSNTSSIDERKGISPCIDSTSDNDTNGSGSSCTTGNDDDNDDGVAAGNLGRATRKSTILDKPSKAVAAVRHPARRSARREVVGFAKANAGAARAASRLKVAGANTRKVAVVVISTSTSSTTSEKVEDVLQRPLRRLAVRRNPQTGGAVANPVASRRGGSPRTAKNAVASKHDSPSGDSGIGGSDASTAEDDVVRGKVQHTGKAAATTAKGSPSGAAAVAAAAATGSAVVPALGDDVHDRRTPKYTPLSNTGGGLLYKNARAWLPLPEHHVRDWFPAAFSGGSRSMCADAGRSADAHDAGNFDPVLDSSLIAGSRRLRRQFRASPKTLRLSIEPVGCSSRHPRYGRLLGPHDAIVKISRGMEPYNLILDRNVRKALEGCRLLGYGDHPSPQEGRHKRRGPPDGAGVKLFVQLPKDCDNEEEENEEGGQQRSNLKR</sequence>
<dbReference type="EMBL" id="BSDZ01000022">
    <property type="protein sequence ID" value="GLI65094.1"/>
    <property type="molecule type" value="Genomic_DNA"/>
</dbReference>
<organism evidence="2 3">
    <name type="scientific">Volvox africanus</name>
    <dbReference type="NCBI Taxonomy" id="51714"/>
    <lineage>
        <taxon>Eukaryota</taxon>
        <taxon>Viridiplantae</taxon>
        <taxon>Chlorophyta</taxon>
        <taxon>core chlorophytes</taxon>
        <taxon>Chlorophyceae</taxon>
        <taxon>CS clade</taxon>
        <taxon>Chlamydomonadales</taxon>
        <taxon>Volvocaceae</taxon>
        <taxon>Volvox</taxon>
    </lineage>
</organism>
<keyword evidence="3" id="KW-1185">Reference proteome</keyword>
<accession>A0ABQ5S600</accession>
<feature type="non-terminal residue" evidence="2">
    <location>
        <position position="520"/>
    </location>
</feature>
<feature type="region of interest" description="Disordered" evidence="1">
    <location>
        <begin position="468"/>
        <end position="520"/>
    </location>
</feature>
<dbReference type="Proteomes" id="UP001165090">
    <property type="component" value="Unassembled WGS sequence"/>
</dbReference>
<name>A0ABQ5S600_9CHLO</name>
<feature type="compositionally biased region" description="Low complexity" evidence="1">
    <location>
        <begin position="61"/>
        <end position="84"/>
    </location>
</feature>
<comment type="caution">
    <text evidence="2">The sequence shown here is derived from an EMBL/GenBank/DDBJ whole genome shotgun (WGS) entry which is preliminary data.</text>
</comment>
<evidence type="ECO:0000313" key="3">
    <source>
        <dbReference type="Proteomes" id="UP001165090"/>
    </source>
</evidence>
<evidence type="ECO:0000256" key="1">
    <source>
        <dbReference type="SAM" id="MobiDB-lite"/>
    </source>
</evidence>
<evidence type="ECO:0000313" key="2">
    <source>
        <dbReference type="EMBL" id="GLI65094.1"/>
    </source>
</evidence>
<feature type="region of interest" description="Disordered" evidence="1">
    <location>
        <begin position="225"/>
        <end position="278"/>
    </location>
</feature>
<feature type="region of interest" description="Disordered" evidence="1">
    <location>
        <begin position="1"/>
        <end position="143"/>
    </location>
</feature>